<keyword evidence="3" id="KW-1185">Reference proteome</keyword>
<dbReference type="Pfam" id="PF08241">
    <property type="entry name" value="Methyltransf_11"/>
    <property type="match status" value="1"/>
</dbReference>
<accession>A0A7W5FQG9</accession>
<dbReference type="GO" id="GO:0032259">
    <property type="term" value="P:methylation"/>
    <property type="evidence" value="ECO:0007669"/>
    <property type="project" value="UniProtKB-KW"/>
</dbReference>
<dbReference type="CDD" id="cd01106">
    <property type="entry name" value="HTH_TipAL-Mta"/>
    <property type="match status" value="1"/>
</dbReference>
<evidence type="ECO:0000313" key="2">
    <source>
        <dbReference type="EMBL" id="MBB3113024.1"/>
    </source>
</evidence>
<sequence length="384" mass="44561">MAKWTGLTLRTLRYYDQIGLLIPGEDQIGAARRYNVNDLRRLQQIQTLKYVGLSLEEIGHLLAAERDAGREIRDSLLAQLDVLRQKMMHTENVVKAIRRALEEGEGSGEKGWNHLANIIQAVQTEQKWGEQYRSAARLQSRIHLYDRFSVNRHGWHRWVFEQLGTEPDVHVLEVGCGDGSLWQRNADRIPESWRITLTDRSEGMLDEARSRLQGLPQFKFLVIDAQDIPFHDGQFDKVIASNMLYHVQNIPQAIKEIHRVLRKGGQCYTTTMSLRHLQEVERLGTDFDPEMEVLDRVIERFHMDNAAEQLSPFFHEILPFHYEDSLIITESEPLIEYMTSTPMNARSRLQGATLDRFKAYVEQILEREGALRVSKENGLYKGRK</sequence>
<dbReference type="Pfam" id="PF13411">
    <property type="entry name" value="MerR_1"/>
    <property type="match status" value="1"/>
</dbReference>
<dbReference type="EMBL" id="JACHXK010000016">
    <property type="protein sequence ID" value="MBB3113024.1"/>
    <property type="molecule type" value="Genomic_DNA"/>
</dbReference>
<dbReference type="GO" id="GO:0003677">
    <property type="term" value="F:DNA binding"/>
    <property type="evidence" value="ECO:0007669"/>
    <property type="project" value="InterPro"/>
</dbReference>
<feature type="domain" description="HTH merR-type" evidence="1">
    <location>
        <begin position="1"/>
        <end position="64"/>
    </location>
</feature>
<dbReference type="PANTHER" id="PTHR43861">
    <property type="entry name" value="TRANS-ACONITATE 2-METHYLTRANSFERASE-RELATED"/>
    <property type="match status" value="1"/>
</dbReference>
<dbReference type="InterPro" id="IPR009061">
    <property type="entry name" value="DNA-bd_dom_put_sf"/>
</dbReference>
<proteinExistence type="predicted"/>
<dbReference type="SMART" id="SM00422">
    <property type="entry name" value="HTH_MERR"/>
    <property type="match status" value="1"/>
</dbReference>
<dbReference type="PANTHER" id="PTHR43861:SF1">
    <property type="entry name" value="TRANS-ACONITATE 2-METHYLTRANSFERASE"/>
    <property type="match status" value="1"/>
</dbReference>
<dbReference type="Gene3D" id="3.40.50.150">
    <property type="entry name" value="Vaccinia Virus protein VP39"/>
    <property type="match status" value="1"/>
</dbReference>
<protein>
    <submittedName>
        <fullName evidence="2">Ubiquinone/menaquinone biosynthesis C-methylase UbiE</fullName>
    </submittedName>
</protein>
<evidence type="ECO:0000259" key="1">
    <source>
        <dbReference type="PROSITE" id="PS50937"/>
    </source>
</evidence>
<evidence type="ECO:0000313" key="3">
    <source>
        <dbReference type="Proteomes" id="UP000570361"/>
    </source>
</evidence>
<dbReference type="SUPFAM" id="SSF46955">
    <property type="entry name" value="Putative DNA-binding domain"/>
    <property type="match status" value="1"/>
</dbReference>
<dbReference type="PROSITE" id="PS50937">
    <property type="entry name" value="HTH_MERR_2"/>
    <property type="match status" value="1"/>
</dbReference>
<name>A0A7W5FQG9_9BACL</name>
<dbReference type="Proteomes" id="UP000570361">
    <property type="component" value="Unassembled WGS sequence"/>
</dbReference>
<organism evidence="2 3">
    <name type="scientific">Paenibacillus phyllosphaerae</name>
    <dbReference type="NCBI Taxonomy" id="274593"/>
    <lineage>
        <taxon>Bacteria</taxon>
        <taxon>Bacillati</taxon>
        <taxon>Bacillota</taxon>
        <taxon>Bacilli</taxon>
        <taxon>Bacillales</taxon>
        <taxon>Paenibacillaceae</taxon>
        <taxon>Paenibacillus</taxon>
    </lineage>
</organism>
<comment type="caution">
    <text evidence="2">The sequence shown here is derived from an EMBL/GenBank/DDBJ whole genome shotgun (WGS) entry which is preliminary data.</text>
</comment>
<dbReference type="AlphaFoldDB" id="A0A7W5FQG9"/>
<keyword evidence="2" id="KW-0489">Methyltransferase</keyword>
<dbReference type="InterPro" id="IPR013216">
    <property type="entry name" value="Methyltransf_11"/>
</dbReference>
<gene>
    <name evidence="2" type="ORF">FHS18_005127</name>
</gene>
<dbReference type="CDD" id="cd02440">
    <property type="entry name" value="AdoMet_MTases"/>
    <property type="match status" value="1"/>
</dbReference>
<dbReference type="SUPFAM" id="SSF53335">
    <property type="entry name" value="S-adenosyl-L-methionine-dependent methyltransferases"/>
    <property type="match status" value="1"/>
</dbReference>
<dbReference type="GO" id="GO:0008757">
    <property type="term" value="F:S-adenosylmethionine-dependent methyltransferase activity"/>
    <property type="evidence" value="ECO:0007669"/>
    <property type="project" value="InterPro"/>
</dbReference>
<dbReference type="InterPro" id="IPR000551">
    <property type="entry name" value="MerR-type_HTH_dom"/>
</dbReference>
<dbReference type="Gene3D" id="1.10.1660.10">
    <property type="match status" value="1"/>
</dbReference>
<keyword evidence="2" id="KW-0830">Ubiquinone</keyword>
<keyword evidence="2" id="KW-0808">Transferase</keyword>
<dbReference type="InterPro" id="IPR029063">
    <property type="entry name" value="SAM-dependent_MTases_sf"/>
</dbReference>
<dbReference type="GO" id="GO:0006355">
    <property type="term" value="P:regulation of DNA-templated transcription"/>
    <property type="evidence" value="ECO:0007669"/>
    <property type="project" value="InterPro"/>
</dbReference>
<reference evidence="2 3" key="1">
    <citation type="submission" date="2020-08" db="EMBL/GenBank/DDBJ databases">
        <title>Genomic Encyclopedia of Type Strains, Phase III (KMG-III): the genomes of soil and plant-associated and newly described type strains.</title>
        <authorList>
            <person name="Whitman W."/>
        </authorList>
    </citation>
    <scope>NUCLEOTIDE SEQUENCE [LARGE SCALE GENOMIC DNA]</scope>
    <source>
        <strain evidence="2 3">CECT 5862</strain>
    </source>
</reference>